<protein>
    <submittedName>
        <fullName evidence="2">HEAT repeat domain-containing protein</fullName>
    </submittedName>
</protein>
<dbReference type="KEGG" id="hmp:K6T50_16885"/>
<dbReference type="SMART" id="SM00567">
    <property type="entry name" value="EZ_HEAT"/>
    <property type="match status" value="5"/>
</dbReference>
<dbReference type="Proteomes" id="UP000826254">
    <property type="component" value="Plasmid unnamed2"/>
</dbReference>
<sequence>MNSDDYANWSARGRAPAEDEQTLQTSLRAPEAATRRDAALGLVDAAEEGLAGETLSRLAERVERDGNPDVRQFAVEALGVAGADAPAIAPAVDDSNEWVRAEAVVALARAAPESAGERLREALTDDSGYVRRNAVIALAKTGTADAATLRERLKEDPHAGVREYAAKYLATFPGKETETVTVLAAVLARDSEAFVRAGAATALGELGTDRAEEALESQGVTDRSEDVVRAAKLALATARGEDPDDIEVPSSAPGGGPDRPEETPGGRPGGVGAPGGPPTDFSRGAPGGLGGGPNGPPSGPGGRTDRDGRR</sequence>
<proteinExistence type="predicted"/>
<keyword evidence="2" id="KW-0614">Plasmid</keyword>
<feature type="region of interest" description="Disordered" evidence="1">
    <location>
        <begin position="1"/>
        <end position="34"/>
    </location>
</feature>
<dbReference type="InterPro" id="IPR004155">
    <property type="entry name" value="PBS_lyase_HEAT"/>
</dbReference>
<feature type="region of interest" description="Disordered" evidence="1">
    <location>
        <begin position="238"/>
        <end position="310"/>
    </location>
</feature>
<dbReference type="Pfam" id="PF13646">
    <property type="entry name" value="HEAT_2"/>
    <property type="match status" value="1"/>
</dbReference>
<evidence type="ECO:0000313" key="2">
    <source>
        <dbReference type="EMBL" id="QZP39662.1"/>
    </source>
</evidence>
<evidence type="ECO:0000313" key="3">
    <source>
        <dbReference type="Proteomes" id="UP000826254"/>
    </source>
</evidence>
<dbReference type="GeneID" id="67179853"/>
<dbReference type="InterPro" id="IPR011989">
    <property type="entry name" value="ARM-like"/>
</dbReference>
<dbReference type="Pfam" id="PF03130">
    <property type="entry name" value="HEAT_PBS"/>
    <property type="match status" value="1"/>
</dbReference>
<gene>
    <name evidence="2" type="ORF">K6T50_16885</name>
</gene>
<name>A0A8T8WIF5_9EURY</name>
<dbReference type="AlphaFoldDB" id="A0A8T8WIF5"/>
<accession>A0A8T8WIF5</accession>
<evidence type="ECO:0000256" key="1">
    <source>
        <dbReference type="SAM" id="MobiDB-lite"/>
    </source>
</evidence>
<reference evidence="2 3" key="1">
    <citation type="journal article" date="2021" name="Int. J. Syst. Evol. Microbiol.">
        <title>Halobaculum halophilum sp. nov. and Halobaculum salinum sp. nov., isolated from salt lake and saline soil.</title>
        <authorList>
            <person name="Cui H.L."/>
            <person name="Shi X.W."/>
            <person name="Yin X.M."/>
            <person name="Yang X.Y."/>
            <person name="Hou J."/>
            <person name="Zhu L."/>
        </authorList>
    </citation>
    <scope>NUCLEOTIDE SEQUENCE [LARGE SCALE GENOMIC DNA]</scope>
    <source>
        <strain evidence="2 3">NBRC 109044</strain>
    </source>
</reference>
<dbReference type="EMBL" id="CP081960">
    <property type="protein sequence ID" value="QZP39662.1"/>
    <property type="molecule type" value="Genomic_DNA"/>
</dbReference>
<dbReference type="RefSeq" id="WP_222609411.1">
    <property type="nucleotide sequence ID" value="NZ_CP081960.1"/>
</dbReference>
<dbReference type="GO" id="GO:0016491">
    <property type="term" value="F:oxidoreductase activity"/>
    <property type="evidence" value="ECO:0007669"/>
    <property type="project" value="TreeGrafter"/>
</dbReference>
<dbReference type="SUPFAM" id="SSF48371">
    <property type="entry name" value="ARM repeat"/>
    <property type="match status" value="2"/>
</dbReference>
<dbReference type="InterPro" id="IPR016024">
    <property type="entry name" value="ARM-type_fold"/>
</dbReference>
<dbReference type="Gene3D" id="1.25.10.10">
    <property type="entry name" value="Leucine-rich Repeat Variant"/>
    <property type="match status" value="2"/>
</dbReference>
<dbReference type="PANTHER" id="PTHR12697">
    <property type="entry name" value="PBS LYASE HEAT-LIKE PROTEIN"/>
    <property type="match status" value="1"/>
</dbReference>
<dbReference type="PANTHER" id="PTHR12697:SF38">
    <property type="entry name" value="PBS LYASE HEAT DOMAIN PROTEIN REPEAT-CONTAINING PROTEIN"/>
    <property type="match status" value="1"/>
</dbReference>
<keyword evidence="3" id="KW-1185">Reference proteome</keyword>
<organism evidence="2 3">
    <name type="scientific">Halobaculum magnesiiphilum</name>
    <dbReference type="NCBI Taxonomy" id="1017351"/>
    <lineage>
        <taxon>Archaea</taxon>
        <taxon>Methanobacteriati</taxon>
        <taxon>Methanobacteriota</taxon>
        <taxon>Stenosarchaea group</taxon>
        <taxon>Halobacteria</taxon>
        <taxon>Halobacteriales</taxon>
        <taxon>Haloferacaceae</taxon>
        <taxon>Halobaculum</taxon>
    </lineage>
</organism>
<geneLocation type="plasmid" evidence="2 3">
    <name>unnamed2</name>
</geneLocation>